<evidence type="ECO:0000313" key="4">
    <source>
        <dbReference type="Proteomes" id="UP000030645"/>
    </source>
</evidence>
<sequence>MSRSISPPTGEQSPFSSPPLARNPDDERIPHKVVLPKDPLLVINNLIYSLNRANDREIWRAVKVGELRQKITQLEEVVGSLTTENEALKAEADRTRANAIAE</sequence>
<gene>
    <name evidence="3" type="ORF">L484_002839</name>
</gene>
<evidence type="ECO:0000313" key="3">
    <source>
        <dbReference type="EMBL" id="EXB22052.1"/>
    </source>
</evidence>
<reference evidence="4" key="1">
    <citation type="submission" date="2013-01" db="EMBL/GenBank/DDBJ databases">
        <title>Draft Genome Sequence of a Mulberry Tree, Morus notabilis C.K. Schneid.</title>
        <authorList>
            <person name="He N."/>
            <person name="Zhao S."/>
        </authorList>
    </citation>
    <scope>NUCLEOTIDE SEQUENCE</scope>
</reference>
<organism evidence="3 4">
    <name type="scientific">Morus notabilis</name>
    <dbReference type="NCBI Taxonomy" id="981085"/>
    <lineage>
        <taxon>Eukaryota</taxon>
        <taxon>Viridiplantae</taxon>
        <taxon>Streptophyta</taxon>
        <taxon>Embryophyta</taxon>
        <taxon>Tracheophyta</taxon>
        <taxon>Spermatophyta</taxon>
        <taxon>Magnoliopsida</taxon>
        <taxon>eudicotyledons</taxon>
        <taxon>Gunneridae</taxon>
        <taxon>Pentapetalae</taxon>
        <taxon>rosids</taxon>
        <taxon>fabids</taxon>
        <taxon>Rosales</taxon>
        <taxon>Moraceae</taxon>
        <taxon>Moreae</taxon>
        <taxon>Morus</taxon>
    </lineage>
</organism>
<accession>W9QBC4</accession>
<name>W9QBC4_9ROSA</name>
<feature type="coiled-coil region" evidence="1">
    <location>
        <begin position="64"/>
        <end position="98"/>
    </location>
</feature>
<feature type="compositionally biased region" description="Polar residues" evidence="2">
    <location>
        <begin position="1"/>
        <end position="15"/>
    </location>
</feature>
<proteinExistence type="predicted"/>
<protein>
    <submittedName>
        <fullName evidence="3">Uncharacterized protein</fullName>
    </submittedName>
</protein>
<dbReference type="Proteomes" id="UP000030645">
    <property type="component" value="Unassembled WGS sequence"/>
</dbReference>
<dbReference type="AlphaFoldDB" id="W9QBC4"/>
<dbReference type="EMBL" id="KE343279">
    <property type="protein sequence ID" value="EXB22052.1"/>
    <property type="molecule type" value="Genomic_DNA"/>
</dbReference>
<feature type="region of interest" description="Disordered" evidence="2">
    <location>
        <begin position="1"/>
        <end position="29"/>
    </location>
</feature>
<keyword evidence="4" id="KW-1185">Reference proteome</keyword>
<evidence type="ECO:0000256" key="2">
    <source>
        <dbReference type="SAM" id="MobiDB-lite"/>
    </source>
</evidence>
<evidence type="ECO:0000256" key="1">
    <source>
        <dbReference type="SAM" id="Coils"/>
    </source>
</evidence>
<keyword evidence="1" id="KW-0175">Coiled coil</keyword>